<evidence type="ECO:0000256" key="5">
    <source>
        <dbReference type="PROSITE-ProRule" id="PRU00043"/>
    </source>
</evidence>
<reference evidence="7" key="1">
    <citation type="submission" date="2019-08" db="EMBL/GenBank/DDBJ databases">
        <title>The improved chromosome-level genome for the pearl oyster Pinctada fucata martensii using PacBio sequencing and Hi-C.</title>
        <authorList>
            <person name="Zheng Z."/>
        </authorList>
    </citation>
    <scope>NUCLEOTIDE SEQUENCE</scope>
    <source>
        <strain evidence="7">ZZ-2019</strain>
        <tissue evidence="7">Adductor muscle</tissue>
    </source>
</reference>
<dbReference type="AlphaFoldDB" id="A0AA88YIS2"/>
<evidence type="ECO:0000256" key="4">
    <source>
        <dbReference type="ARBA" id="ARBA00023136"/>
    </source>
</evidence>
<dbReference type="Gene3D" id="2.60.40.60">
    <property type="entry name" value="Cadherins"/>
    <property type="match status" value="5"/>
</dbReference>
<evidence type="ECO:0000313" key="8">
    <source>
        <dbReference type="Proteomes" id="UP001186944"/>
    </source>
</evidence>
<organism evidence="7 8">
    <name type="scientific">Pinctada imbricata</name>
    <name type="common">Atlantic pearl-oyster</name>
    <name type="synonym">Pinctada martensii</name>
    <dbReference type="NCBI Taxonomy" id="66713"/>
    <lineage>
        <taxon>Eukaryota</taxon>
        <taxon>Metazoa</taxon>
        <taxon>Spiralia</taxon>
        <taxon>Lophotrochozoa</taxon>
        <taxon>Mollusca</taxon>
        <taxon>Bivalvia</taxon>
        <taxon>Autobranchia</taxon>
        <taxon>Pteriomorphia</taxon>
        <taxon>Pterioida</taxon>
        <taxon>Pterioidea</taxon>
        <taxon>Pteriidae</taxon>
        <taxon>Pinctada</taxon>
    </lineage>
</organism>
<dbReference type="GO" id="GO:0045296">
    <property type="term" value="F:cadherin binding"/>
    <property type="evidence" value="ECO:0007669"/>
    <property type="project" value="TreeGrafter"/>
</dbReference>
<dbReference type="PRINTS" id="PR00205">
    <property type="entry name" value="CADHERIN"/>
</dbReference>
<name>A0AA88YIS2_PINIB</name>
<dbReference type="Proteomes" id="UP001186944">
    <property type="component" value="Unassembled WGS sequence"/>
</dbReference>
<proteinExistence type="predicted"/>
<sequence>MNVKNHCMAWYVQMDKKSHRGVNESHRGVVESHRGVVESHRGVVESHRGVVESHRGVVESHRGVVESHRGVVESHRGVVESHRGVVESHRGVVESHRGVVESHRSVVENSSRCFIYLPFTQSEFLDSTSNTCYLSEKNVTCNLNDSGIIVIMNNPLSAYTYYEVSMTIGAVEDFTNVVDSRTLKIFALGQIISTFGVVSTDAAVGQLITQISISSPYNLTLNSDYFEIDRNGNIHLARNMENYLDPRILSQLVTMEAMLTGSSTKVADIQILVYRSNFDVSVPENTIQAIVQIGTSDNFSYEMRCPIFAFCDIFKIRENEVKIVEEQDYEDNEYNRSFDFIVVFYRQNVEMAGTIVKVSITDENDNGPIFPKESNNIVVPLSVKETFIMNLHAEDVDSVGTLTYSLPPGNDKFRIRRDSQLWITSALNSSDVTISVTDGVNIPDTMNVYVTVEEYEEENLNKMYNKTMDEEIPAGYVVADVSDPQFDDYQFNEQKAYDYFSLDQTFRTKPLIEDKDLNTRLTYTLSNSLFTIESDPLDVHSFVLKSTSRIDREEIPFSIIEINPEVSDGTNSATMTVFVNVLDINDNSPEYQRGNYRAYFSAVTPLSLVSATDLDSGINGQLSFTLSLPNDFDVLTINPENGLISTKVIPESSRPQANVGVIYKATVTVSDNGSPSLSSSANLTLSVIAVSDNFTFSDTDFHRSIAEGTVNEHDIILMSEYFNGNTDVKYDIPGITGYETFSLSINESTGSVTLTGEVDRENMKWFIFPVRAKWGIGGAAIAIVNISIVDINDNPPKFLPGRSAFRLFENETSGLLIGTRLATDKDEGQNAQTAYFLRAMVGSPSCKRNKRHILL</sequence>
<protein>
    <recommendedName>
        <fullName evidence="6">Cadherin domain-containing protein</fullName>
    </recommendedName>
</protein>
<dbReference type="SMART" id="SM00112">
    <property type="entry name" value="CA"/>
    <property type="match status" value="3"/>
</dbReference>
<dbReference type="GO" id="GO:0007156">
    <property type="term" value="P:homophilic cell adhesion via plasma membrane adhesion molecules"/>
    <property type="evidence" value="ECO:0007669"/>
    <property type="project" value="InterPro"/>
</dbReference>
<dbReference type="GO" id="GO:0016477">
    <property type="term" value="P:cell migration"/>
    <property type="evidence" value="ECO:0007669"/>
    <property type="project" value="TreeGrafter"/>
</dbReference>
<evidence type="ECO:0000256" key="2">
    <source>
        <dbReference type="ARBA" id="ARBA00022737"/>
    </source>
</evidence>
<dbReference type="GO" id="GO:0008013">
    <property type="term" value="F:beta-catenin binding"/>
    <property type="evidence" value="ECO:0007669"/>
    <property type="project" value="TreeGrafter"/>
</dbReference>
<dbReference type="PROSITE" id="PS00232">
    <property type="entry name" value="CADHERIN_1"/>
    <property type="match status" value="3"/>
</dbReference>
<feature type="domain" description="Cadherin" evidence="6">
    <location>
        <begin position="709"/>
        <end position="798"/>
    </location>
</feature>
<dbReference type="InterPro" id="IPR020894">
    <property type="entry name" value="Cadherin_CS"/>
</dbReference>
<evidence type="ECO:0000256" key="1">
    <source>
        <dbReference type="ARBA" id="ARBA00004370"/>
    </source>
</evidence>
<accession>A0AA88YIS2</accession>
<comment type="caution">
    <text evidence="7">The sequence shown here is derived from an EMBL/GenBank/DDBJ whole genome shotgun (WGS) entry which is preliminary data.</text>
</comment>
<evidence type="ECO:0000313" key="7">
    <source>
        <dbReference type="EMBL" id="KAK3105929.1"/>
    </source>
</evidence>
<dbReference type="SUPFAM" id="SSF49313">
    <property type="entry name" value="Cadherin-like"/>
    <property type="match status" value="5"/>
</dbReference>
<keyword evidence="8" id="KW-1185">Reference proteome</keyword>
<dbReference type="GO" id="GO:0005509">
    <property type="term" value="F:calcium ion binding"/>
    <property type="evidence" value="ECO:0007669"/>
    <property type="project" value="UniProtKB-UniRule"/>
</dbReference>
<evidence type="ECO:0000259" key="6">
    <source>
        <dbReference type="PROSITE" id="PS50268"/>
    </source>
</evidence>
<dbReference type="PANTHER" id="PTHR24027">
    <property type="entry name" value="CADHERIN-23"/>
    <property type="match status" value="1"/>
</dbReference>
<keyword evidence="2" id="KW-0677">Repeat</keyword>
<feature type="domain" description="Cadherin" evidence="6">
    <location>
        <begin position="604"/>
        <end position="701"/>
    </location>
</feature>
<dbReference type="InterPro" id="IPR015919">
    <property type="entry name" value="Cadherin-like_sf"/>
</dbReference>
<dbReference type="GO" id="GO:0016342">
    <property type="term" value="C:catenin complex"/>
    <property type="evidence" value="ECO:0007669"/>
    <property type="project" value="TreeGrafter"/>
</dbReference>
<gene>
    <name evidence="7" type="ORF">FSP39_008797</name>
</gene>
<evidence type="ECO:0000256" key="3">
    <source>
        <dbReference type="ARBA" id="ARBA00022837"/>
    </source>
</evidence>
<comment type="subcellular location">
    <subcellularLocation>
        <location evidence="1">Membrane</location>
    </subcellularLocation>
</comment>
<dbReference type="PANTHER" id="PTHR24027:SF438">
    <property type="entry name" value="CADHERIN 23"/>
    <property type="match status" value="1"/>
</dbReference>
<feature type="domain" description="Cadherin" evidence="6">
    <location>
        <begin position="314"/>
        <end position="370"/>
    </location>
</feature>
<dbReference type="InterPro" id="IPR002126">
    <property type="entry name" value="Cadherin-like_dom"/>
</dbReference>
<dbReference type="EMBL" id="VSWD01000003">
    <property type="protein sequence ID" value="KAK3105929.1"/>
    <property type="molecule type" value="Genomic_DNA"/>
</dbReference>
<dbReference type="CDD" id="cd11304">
    <property type="entry name" value="Cadherin_repeat"/>
    <property type="match status" value="3"/>
</dbReference>
<dbReference type="PROSITE" id="PS50268">
    <property type="entry name" value="CADHERIN_2"/>
    <property type="match status" value="4"/>
</dbReference>
<keyword evidence="3 5" id="KW-0106">Calcium</keyword>
<keyword evidence="4" id="KW-0472">Membrane</keyword>
<dbReference type="Pfam" id="PF00028">
    <property type="entry name" value="Cadherin"/>
    <property type="match status" value="1"/>
</dbReference>
<dbReference type="InterPro" id="IPR039808">
    <property type="entry name" value="Cadherin"/>
</dbReference>
<feature type="domain" description="Cadherin" evidence="6">
    <location>
        <begin position="460"/>
        <end position="591"/>
    </location>
</feature>